<dbReference type="PROSITE" id="PS50056">
    <property type="entry name" value="TYR_PHOSPHATASE_2"/>
    <property type="match status" value="1"/>
</dbReference>
<evidence type="ECO:0000259" key="4">
    <source>
        <dbReference type="PROSITE" id="PS50056"/>
    </source>
</evidence>
<dbReference type="CDD" id="cd14497">
    <property type="entry name" value="PTP_PTEN-like"/>
    <property type="match status" value="1"/>
</dbReference>
<dbReference type="InterPro" id="IPR029021">
    <property type="entry name" value="Prot-tyrosine_phosphatase-like"/>
</dbReference>
<dbReference type="GO" id="GO:0046856">
    <property type="term" value="P:phosphatidylinositol dephosphorylation"/>
    <property type="evidence" value="ECO:0007669"/>
    <property type="project" value="TreeGrafter"/>
</dbReference>
<dbReference type="PANTHER" id="PTHR12305:SF81">
    <property type="entry name" value="PHOSPHATIDYLINOSITOL 3,4,5-TRISPHOSPHATE 3-PHOSPHATASE AND DUAL-SPECIFICITY PROTEIN PHOSPHATASE PTEN"/>
    <property type="match status" value="1"/>
</dbReference>
<dbReference type="InterPro" id="IPR003595">
    <property type="entry name" value="Tyr_Pase_cat"/>
</dbReference>
<gene>
    <name evidence="6" type="ORF">WICANDRAFT_99325</name>
</gene>
<feature type="domain" description="Phosphatase tensin-type" evidence="5">
    <location>
        <begin position="15"/>
        <end position="192"/>
    </location>
</feature>
<dbReference type="InterPro" id="IPR016130">
    <property type="entry name" value="Tyr_Pase_AS"/>
</dbReference>
<dbReference type="InterPro" id="IPR000242">
    <property type="entry name" value="PTP_cat"/>
</dbReference>
<evidence type="ECO:0000313" key="6">
    <source>
        <dbReference type="EMBL" id="ODQ60527.1"/>
    </source>
</evidence>
<feature type="domain" description="Tyrosine specific protein phosphatases" evidence="4">
    <location>
        <begin position="105"/>
        <end position="164"/>
    </location>
</feature>
<dbReference type="Gene3D" id="3.90.190.10">
    <property type="entry name" value="Protein tyrosine phosphatase superfamily"/>
    <property type="match status" value="1"/>
</dbReference>
<dbReference type="GeneID" id="30203934"/>
<dbReference type="GO" id="GO:0005886">
    <property type="term" value="C:plasma membrane"/>
    <property type="evidence" value="ECO:0007669"/>
    <property type="project" value="TreeGrafter"/>
</dbReference>
<dbReference type="GO" id="GO:0051896">
    <property type="term" value="P:regulation of phosphatidylinositol 3-kinase/protein kinase B signal transduction"/>
    <property type="evidence" value="ECO:0007669"/>
    <property type="project" value="TreeGrafter"/>
</dbReference>
<dbReference type="InterPro" id="IPR051281">
    <property type="entry name" value="Dual-spec_lipid-protein_phosph"/>
</dbReference>
<accession>A0A1E3P6M8</accession>
<evidence type="ECO:0000256" key="2">
    <source>
        <dbReference type="ARBA" id="ARBA00022801"/>
    </source>
</evidence>
<dbReference type="Pfam" id="PF00782">
    <property type="entry name" value="DSPc"/>
    <property type="match status" value="1"/>
</dbReference>
<dbReference type="SMART" id="SM00404">
    <property type="entry name" value="PTPc_motif"/>
    <property type="match status" value="1"/>
</dbReference>
<dbReference type="GO" id="GO:0016314">
    <property type="term" value="F:phosphatidylinositol-3,4,5-trisphosphate 3-phosphatase activity"/>
    <property type="evidence" value="ECO:0007669"/>
    <property type="project" value="UniProtKB-EC"/>
</dbReference>
<dbReference type="RefSeq" id="XP_019039734.1">
    <property type="nucleotide sequence ID" value="XM_019186688.1"/>
</dbReference>
<dbReference type="SUPFAM" id="SSF52799">
    <property type="entry name" value="(Phosphotyrosine protein) phosphatases II"/>
    <property type="match status" value="1"/>
</dbReference>
<dbReference type="AlphaFoldDB" id="A0A1E3P6M8"/>
<dbReference type="EMBL" id="KV454209">
    <property type="protein sequence ID" value="ODQ60527.1"/>
    <property type="molecule type" value="Genomic_DNA"/>
</dbReference>
<dbReference type="PROSITE" id="PS51181">
    <property type="entry name" value="PPASE_TENSIN"/>
    <property type="match status" value="1"/>
</dbReference>
<dbReference type="OrthoDB" id="16692at2759"/>
<reference evidence="6 7" key="1">
    <citation type="journal article" date="2016" name="Proc. Natl. Acad. Sci. U.S.A.">
        <title>Comparative genomics of biotechnologically important yeasts.</title>
        <authorList>
            <person name="Riley R."/>
            <person name="Haridas S."/>
            <person name="Wolfe K.H."/>
            <person name="Lopes M.R."/>
            <person name="Hittinger C.T."/>
            <person name="Goeker M."/>
            <person name="Salamov A.A."/>
            <person name="Wisecaver J.H."/>
            <person name="Long T.M."/>
            <person name="Calvey C.H."/>
            <person name="Aerts A.L."/>
            <person name="Barry K.W."/>
            <person name="Choi C."/>
            <person name="Clum A."/>
            <person name="Coughlan A.Y."/>
            <person name="Deshpande S."/>
            <person name="Douglass A.P."/>
            <person name="Hanson S.J."/>
            <person name="Klenk H.-P."/>
            <person name="LaButti K.M."/>
            <person name="Lapidus A."/>
            <person name="Lindquist E.A."/>
            <person name="Lipzen A.M."/>
            <person name="Meier-Kolthoff J.P."/>
            <person name="Ohm R.A."/>
            <person name="Otillar R.P."/>
            <person name="Pangilinan J.L."/>
            <person name="Peng Y."/>
            <person name="Rokas A."/>
            <person name="Rosa C.A."/>
            <person name="Scheuner C."/>
            <person name="Sibirny A.A."/>
            <person name="Slot J.C."/>
            <person name="Stielow J.B."/>
            <person name="Sun H."/>
            <person name="Kurtzman C.P."/>
            <person name="Blackwell M."/>
            <person name="Grigoriev I.V."/>
            <person name="Jeffries T.W."/>
        </authorList>
    </citation>
    <scope>NUCLEOTIDE SEQUENCE [LARGE SCALE GENOMIC DNA]</scope>
    <source>
        <strain evidence="7">ATCC 58044 / CBS 1984 / NCYC 433 / NRRL Y-366-8</strain>
    </source>
</reference>
<dbReference type="GO" id="GO:0005634">
    <property type="term" value="C:nucleus"/>
    <property type="evidence" value="ECO:0007669"/>
    <property type="project" value="TreeGrafter"/>
</dbReference>
<dbReference type="Proteomes" id="UP000094112">
    <property type="component" value="Unassembled WGS sequence"/>
</dbReference>
<organism evidence="6 7">
    <name type="scientific">Wickerhamomyces anomalus (strain ATCC 58044 / CBS 1984 / NCYC 433 / NRRL Y-366-8)</name>
    <name type="common">Yeast</name>
    <name type="synonym">Hansenula anomala</name>
    <dbReference type="NCBI Taxonomy" id="683960"/>
    <lineage>
        <taxon>Eukaryota</taxon>
        <taxon>Fungi</taxon>
        <taxon>Dikarya</taxon>
        <taxon>Ascomycota</taxon>
        <taxon>Saccharomycotina</taxon>
        <taxon>Saccharomycetes</taxon>
        <taxon>Phaffomycetales</taxon>
        <taxon>Wickerhamomycetaceae</taxon>
        <taxon>Wickerhamomyces</taxon>
    </lineage>
</organism>
<dbReference type="PROSITE" id="PS00383">
    <property type="entry name" value="TYR_PHOSPHATASE_1"/>
    <property type="match status" value="1"/>
</dbReference>
<evidence type="ECO:0000313" key="7">
    <source>
        <dbReference type="Proteomes" id="UP000094112"/>
    </source>
</evidence>
<protein>
    <recommendedName>
        <fullName evidence="1">phosphatidylinositol-3,4,5-trisphosphate 3-phosphatase</fullName>
        <ecNumber evidence="1">3.1.3.67</ecNumber>
    </recommendedName>
</protein>
<proteinExistence type="predicted"/>
<dbReference type="GO" id="GO:0005829">
    <property type="term" value="C:cytosol"/>
    <property type="evidence" value="ECO:0007669"/>
    <property type="project" value="TreeGrafter"/>
</dbReference>
<dbReference type="GO" id="GO:0004725">
    <property type="term" value="F:protein tyrosine phosphatase activity"/>
    <property type="evidence" value="ECO:0007669"/>
    <property type="project" value="InterPro"/>
</dbReference>
<evidence type="ECO:0000256" key="1">
    <source>
        <dbReference type="ARBA" id="ARBA00013015"/>
    </source>
</evidence>
<feature type="domain" description="Tyrosine-protein phosphatase" evidence="3">
    <location>
        <begin position="56"/>
        <end position="149"/>
    </location>
</feature>
<sequence length="334" mass="38676">MSSIIKKLIPTATKSLQDDLGTPLDLSYITDKILVCSCPVSTFPKVLYRNSLNDLINFLEIYHSDHWSIWNFKAEDTDDYSFKHKQLEGKVNYFPWPDHQAPSFQLLLDSINSIHQFLEKDKKNVAVLHCKMGKGRSGLISAAYLMIYQNSTKEQACYLFTTKRMNPGFGEGVSILSQLRYLSYCSLYKVHPYCPEFVARIDHLRILFDEGRNQHLRRLSISIFFLNIENAQNKVLVKSSDLVLQTKENAIYHVDQPLKSQDFRVLVDSNESSSVFPVSTSFNVYWEIISLNKIPEKDLKGVLKVKWMEMDGFRGTQLKGKRLFDKIEIYFTLV</sequence>
<keyword evidence="7" id="KW-1185">Reference proteome</keyword>
<dbReference type="InterPro" id="IPR029023">
    <property type="entry name" value="Tensin_phosphatase"/>
</dbReference>
<evidence type="ECO:0000259" key="5">
    <source>
        <dbReference type="PROSITE" id="PS51181"/>
    </source>
</evidence>
<dbReference type="PROSITE" id="PS50055">
    <property type="entry name" value="TYR_PHOSPHATASE_PTP"/>
    <property type="match status" value="1"/>
</dbReference>
<dbReference type="InterPro" id="IPR000340">
    <property type="entry name" value="Dual-sp_phosphatase_cat-dom"/>
</dbReference>
<evidence type="ECO:0000259" key="3">
    <source>
        <dbReference type="PROSITE" id="PS50055"/>
    </source>
</evidence>
<name>A0A1E3P6M8_WICAA</name>
<dbReference type="STRING" id="683960.A0A1E3P6M8"/>
<dbReference type="InterPro" id="IPR000387">
    <property type="entry name" value="Tyr_Pase_dom"/>
</dbReference>
<dbReference type="GO" id="GO:0043491">
    <property type="term" value="P:phosphatidylinositol 3-kinase/protein kinase B signal transduction"/>
    <property type="evidence" value="ECO:0007669"/>
    <property type="project" value="TreeGrafter"/>
</dbReference>
<keyword evidence="2" id="KW-0378">Hydrolase</keyword>
<dbReference type="PANTHER" id="PTHR12305">
    <property type="entry name" value="PHOSPHATASE WITH HOMOLOGY TO TENSIN"/>
    <property type="match status" value="1"/>
</dbReference>
<dbReference type="EC" id="3.1.3.67" evidence="1"/>
<dbReference type="GO" id="GO:0042995">
    <property type="term" value="C:cell projection"/>
    <property type="evidence" value="ECO:0007669"/>
    <property type="project" value="TreeGrafter"/>
</dbReference>